<evidence type="ECO:0000313" key="7">
    <source>
        <dbReference type="Proteomes" id="UP000095042"/>
    </source>
</evidence>
<dbReference type="OrthoDB" id="1418968at2"/>
<accession>A0A1E3VIN0</accession>
<dbReference type="GO" id="GO:0016020">
    <property type="term" value="C:membrane"/>
    <property type="evidence" value="ECO:0007669"/>
    <property type="project" value="UniProtKB-SubCell"/>
</dbReference>
<feature type="transmembrane region" description="Helical" evidence="5">
    <location>
        <begin position="155"/>
        <end position="176"/>
    </location>
</feature>
<dbReference type="GO" id="GO:0046873">
    <property type="term" value="F:metal ion transmembrane transporter activity"/>
    <property type="evidence" value="ECO:0007669"/>
    <property type="project" value="InterPro"/>
</dbReference>
<evidence type="ECO:0000256" key="2">
    <source>
        <dbReference type="ARBA" id="ARBA00022692"/>
    </source>
</evidence>
<sequence length="237" mass="24012">MSDFVFVLTLALLPVGGNLVGTLLAESVRTPRWIVGAALHAAAGIAIAVVSIDLMPRILPSTPTWVLISAFLAGAAVALSLALLVRRVRGARAWMVSVAIAADLSSDGLMTGVGAAVASGLGLLIAVSQSVANIPGGFAAAVSLQQNGVSKRKRLTVAAMLAIPAVVSCGLGYWLLRDASTITQNAALAAIIGILLVTTVEDVIPEGDASPRLPRWVSTVALAGGFVGLALLSTYLG</sequence>
<name>A0A1E3VIN0_9HYPH</name>
<dbReference type="AlphaFoldDB" id="A0A1E3VIN0"/>
<evidence type="ECO:0000313" key="6">
    <source>
        <dbReference type="EMBL" id="ODR93397.1"/>
    </source>
</evidence>
<feature type="transmembrane region" description="Helical" evidence="5">
    <location>
        <begin position="182"/>
        <end position="204"/>
    </location>
</feature>
<dbReference type="EMBL" id="LPWD01000470">
    <property type="protein sequence ID" value="ODR93397.1"/>
    <property type="molecule type" value="Genomic_DNA"/>
</dbReference>
<organism evidence="6 7">
    <name type="scientific">Methyloceanibacter marginalis</name>
    <dbReference type="NCBI Taxonomy" id="1774971"/>
    <lineage>
        <taxon>Bacteria</taxon>
        <taxon>Pseudomonadati</taxon>
        <taxon>Pseudomonadota</taxon>
        <taxon>Alphaproteobacteria</taxon>
        <taxon>Hyphomicrobiales</taxon>
        <taxon>Hyphomicrobiaceae</taxon>
        <taxon>Methyloceanibacter</taxon>
    </lineage>
</organism>
<dbReference type="InterPro" id="IPR003689">
    <property type="entry name" value="ZIP"/>
</dbReference>
<keyword evidence="2 5" id="KW-0812">Transmembrane</keyword>
<reference evidence="6 7" key="1">
    <citation type="journal article" date="2016" name="Environ. Microbiol.">
        <title>New Methyloceanibacter diversity from North Sea sediments includes methanotroph containing solely the soluble methane monooxygenase.</title>
        <authorList>
            <person name="Vekeman B."/>
            <person name="Kerckhof F.M."/>
            <person name="Cremers G."/>
            <person name="de Vos P."/>
            <person name="Vandamme P."/>
            <person name="Boon N."/>
            <person name="Op den Camp H.J."/>
            <person name="Heylen K."/>
        </authorList>
    </citation>
    <scope>NUCLEOTIDE SEQUENCE [LARGE SCALE GENOMIC DNA]</scope>
    <source>
        <strain evidence="6 7">R-67177</strain>
    </source>
</reference>
<dbReference type="RefSeq" id="WP_069625219.1">
    <property type="nucleotide sequence ID" value="NZ_LPWD01000470.1"/>
</dbReference>
<evidence type="ECO:0000256" key="4">
    <source>
        <dbReference type="ARBA" id="ARBA00023136"/>
    </source>
</evidence>
<feature type="transmembrane region" description="Helical" evidence="5">
    <location>
        <begin position="64"/>
        <end position="85"/>
    </location>
</feature>
<evidence type="ECO:0000256" key="5">
    <source>
        <dbReference type="SAM" id="Phobius"/>
    </source>
</evidence>
<evidence type="ECO:0008006" key="8">
    <source>
        <dbReference type="Google" id="ProtNLM"/>
    </source>
</evidence>
<keyword evidence="4 5" id="KW-0472">Membrane</keyword>
<dbReference type="Proteomes" id="UP000095042">
    <property type="component" value="Unassembled WGS sequence"/>
</dbReference>
<feature type="transmembrane region" description="Helical" evidence="5">
    <location>
        <begin position="216"/>
        <end position="236"/>
    </location>
</feature>
<dbReference type="Pfam" id="PF02535">
    <property type="entry name" value="Zip"/>
    <property type="match status" value="1"/>
</dbReference>
<feature type="transmembrane region" description="Helical" evidence="5">
    <location>
        <begin position="113"/>
        <end position="134"/>
    </location>
</feature>
<gene>
    <name evidence="6" type="ORF">AUC71_05300</name>
</gene>
<evidence type="ECO:0000256" key="1">
    <source>
        <dbReference type="ARBA" id="ARBA00004141"/>
    </source>
</evidence>
<proteinExistence type="predicted"/>
<protein>
    <recommendedName>
        <fullName evidence="8">ZIP family zinc transporter</fullName>
    </recommendedName>
</protein>
<keyword evidence="3 5" id="KW-1133">Transmembrane helix</keyword>
<evidence type="ECO:0000256" key="3">
    <source>
        <dbReference type="ARBA" id="ARBA00022989"/>
    </source>
</evidence>
<comment type="caution">
    <text evidence="6">The sequence shown here is derived from an EMBL/GenBank/DDBJ whole genome shotgun (WGS) entry which is preliminary data.</text>
</comment>
<keyword evidence="7" id="KW-1185">Reference proteome</keyword>
<comment type="subcellular location">
    <subcellularLocation>
        <location evidence="1">Membrane</location>
        <topology evidence="1">Multi-pass membrane protein</topology>
    </subcellularLocation>
</comment>
<feature type="transmembrane region" description="Helical" evidence="5">
    <location>
        <begin position="33"/>
        <end position="52"/>
    </location>
</feature>